<dbReference type="InterPro" id="IPR009057">
    <property type="entry name" value="Homeodomain-like_sf"/>
</dbReference>
<dbReference type="Proteomes" id="UP001174909">
    <property type="component" value="Unassembled WGS sequence"/>
</dbReference>
<evidence type="ECO:0000313" key="2">
    <source>
        <dbReference type="Proteomes" id="UP001174909"/>
    </source>
</evidence>
<sequence>MIDWEKCPAVESVPGRLSGAWVFTRTRVPVSALFGNLAAGATIEEFLDWFEGVENWQVNAVLEHVVEGLDAKIRHENPV</sequence>
<dbReference type="EMBL" id="CASHTH010002649">
    <property type="protein sequence ID" value="CAI8033239.1"/>
    <property type="molecule type" value="Genomic_DNA"/>
</dbReference>
<comment type="caution">
    <text evidence="1">The sequence shown here is derived from an EMBL/GenBank/DDBJ whole genome shotgun (WGS) entry which is preliminary data.</text>
</comment>
<accession>A0AA35SPB9</accession>
<evidence type="ECO:0008006" key="3">
    <source>
        <dbReference type="Google" id="ProtNLM"/>
    </source>
</evidence>
<gene>
    <name evidence="1" type="ORF">GBAR_LOCUS18746</name>
</gene>
<dbReference type="Gene3D" id="1.10.10.10">
    <property type="entry name" value="Winged helix-like DNA-binding domain superfamily/Winged helix DNA-binding domain"/>
    <property type="match status" value="1"/>
</dbReference>
<dbReference type="InterPro" id="IPR007367">
    <property type="entry name" value="DUF433"/>
</dbReference>
<dbReference type="InterPro" id="IPR036388">
    <property type="entry name" value="WH-like_DNA-bd_sf"/>
</dbReference>
<evidence type="ECO:0000313" key="1">
    <source>
        <dbReference type="EMBL" id="CAI8033239.1"/>
    </source>
</evidence>
<reference evidence="1" key="1">
    <citation type="submission" date="2023-03" db="EMBL/GenBank/DDBJ databases">
        <authorList>
            <person name="Steffen K."/>
            <person name="Cardenas P."/>
        </authorList>
    </citation>
    <scope>NUCLEOTIDE SEQUENCE</scope>
</reference>
<name>A0AA35SPB9_GEOBA</name>
<dbReference type="SUPFAM" id="SSF46689">
    <property type="entry name" value="Homeodomain-like"/>
    <property type="match status" value="1"/>
</dbReference>
<keyword evidence="2" id="KW-1185">Reference proteome</keyword>
<dbReference type="AlphaFoldDB" id="A0AA35SPB9"/>
<dbReference type="Pfam" id="PF04255">
    <property type="entry name" value="DUF433"/>
    <property type="match status" value="1"/>
</dbReference>
<organism evidence="1 2">
    <name type="scientific">Geodia barretti</name>
    <name type="common">Barrett's horny sponge</name>
    <dbReference type="NCBI Taxonomy" id="519541"/>
    <lineage>
        <taxon>Eukaryota</taxon>
        <taxon>Metazoa</taxon>
        <taxon>Porifera</taxon>
        <taxon>Demospongiae</taxon>
        <taxon>Heteroscleromorpha</taxon>
        <taxon>Tetractinellida</taxon>
        <taxon>Astrophorina</taxon>
        <taxon>Geodiidae</taxon>
        <taxon>Geodia</taxon>
    </lineage>
</organism>
<protein>
    <recommendedName>
        <fullName evidence="3">DUF433 domain-containing protein</fullName>
    </recommendedName>
</protein>
<proteinExistence type="predicted"/>